<dbReference type="OMA" id="HKLYMEY"/>
<evidence type="ECO:0000256" key="7">
    <source>
        <dbReference type="ARBA" id="ARBA00022777"/>
    </source>
</evidence>
<sequence length="283" mass="31379">MPNLHKDVKAAVDATQLGAPVHELISRSHLIKQGAEGKVYKSTLLPSPAMIRSTSAAVSADPTPPPPVPILLKYRFPKRYRHPTLDAQLTRQRLTSEARALVRCMKAGVTVPGLRLVDVTQGCLGMEWIDGWSVREILGGGQDDVAEDAEEEVVADESLDAMLRAIGCEIGKMHLADIIHGDLTTSNMMVRLTNTPQRFELVLIDFGLSSTSPMHEDRAVDLYVLERAFSSTHPVQPGGVAHFEVVLEGYREALQRSKKGEWERVEKRLEEVRMRGRKRSMVG</sequence>
<dbReference type="InterPro" id="IPR008266">
    <property type="entry name" value="Tyr_kinase_AS"/>
</dbReference>
<dbReference type="EMBL" id="CWKI01000002">
    <property type="protein sequence ID" value="CTR05634.1"/>
    <property type="molecule type" value="Genomic_DNA"/>
</dbReference>
<dbReference type="Proteomes" id="UP000199069">
    <property type="component" value="Unassembled WGS sequence"/>
</dbReference>
<dbReference type="FunFam" id="3.30.200.20:FF:000201">
    <property type="entry name" value="TP53-regulating kinase isoform X1"/>
    <property type="match status" value="1"/>
</dbReference>
<dbReference type="InterPro" id="IPR011009">
    <property type="entry name" value="Kinase-like_dom_sf"/>
</dbReference>
<dbReference type="InterPro" id="IPR000719">
    <property type="entry name" value="Prot_kinase_dom"/>
</dbReference>
<dbReference type="SUPFAM" id="SSF56112">
    <property type="entry name" value="Protein kinase-like (PK-like)"/>
    <property type="match status" value="1"/>
</dbReference>
<accession>A0A0K3C7F4</accession>
<protein>
    <recommendedName>
        <fullName evidence="2">non-specific serine/threonine protein kinase</fullName>
        <ecNumber evidence="2">2.7.11.1</ecNumber>
    </recommendedName>
</protein>
<evidence type="ECO:0000256" key="3">
    <source>
        <dbReference type="ARBA" id="ARBA00022527"/>
    </source>
</evidence>
<name>A0A0K3C7F4_RHOTO</name>
<comment type="catalytic activity">
    <reaction evidence="9">
        <text>L-threonyl-[protein] + ATP = O-phospho-L-threonyl-[protein] + ADP + H(+)</text>
        <dbReference type="Rhea" id="RHEA:46608"/>
        <dbReference type="Rhea" id="RHEA-COMP:11060"/>
        <dbReference type="Rhea" id="RHEA-COMP:11605"/>
        <dbReference type="ChEBI" id="CHEBI:15378"/>
        <dbReference type="ChEBI" id="CHEBI:30013"/>
        <dbReference type="ChEBI" id="CHEBI:30616"/>
        <dbReference type="ChEBI" id="CHEBI:61977"/>
        <dbReference type="ChEBI" id="CHEBI:456216"/>
        <dbReference type="EC" id="2.7.11.1"/>
    </reaction>
</comment>
<dbReference type="GO" id="GO:0000408">
    <property type="term" value="C:EKC/KEOPS complex"/>
    <property type="evidence" value="ECO:0007669"/>
    <property type="project" value="TreeGrafter"/>
</dbReference>
<comment type="similarity">
    <text evidence="1">Belongs to the protein kinase superfamily. BUD32 family.</text>
</comment>
<dbReference type="PANTHER" id="PTHR12209">
    <property type="entry name" value="NON-SPECIFIC SERINE/THREONINE PROTEIN KINASE"/>
    <property type="match status" value="1"/>
</dbReference>
<evidence type="ECO:0000256" key="5">
    <source>
        <dbReference type="ARBA" id="ARBA00022694"/>
    </source>
</evidence>
<evidence type="ECO:0000256" key="10">
    <source>
        <dbReference type="ARBA" id="ARBA00048679"/>
    </source>
</evidence>
<dbReference type="Gene3D" id="1.10.510.10">
    <property type="entry name" value="Transferase(Phosphotransferase) domain 1"/>
    <property type="match status" value="1"/>
</dbReference>
<evidence type="ECO:0000256" key="8">
    <source>
        <dbReference type="ARBA" id="ARBA00022840"/>
    </source>
</evidence>
<organism evidence="12 13">
    <name type="scientific">Rhodotorula toruloides</name>
    <name type="common">Yeast</name>
    <name type="synonym">Rhodosporidium toruloides</name>
    <dbReference type="NCBI Taxonomy" id="5286"/>
    <lineage>
        <taxon>Eukaryota</taxon>
        <taxon>Fungi</taxon>
        <taxon>Dikarya</taxon>
        <taxon>Basidiomycota</taxon>
        <taxon>Pucciniomycotina</taxon>
        <taxon>Microbotryomycetes</taxon>
        <taxon>Sporidiobolales</taxon>
        <taxon>Sporidiobolaceae</taxon>
        <taxon>Rhodotorula</taxon>
    </lineage>
</organism>
<dbReference type="PANTHER" id="PTHR12209:SF0">
    <property type="entry name" value="EKC_KEOPS COMPLEX SUBUNIT TP53RK"/>
    <property type="match status" value="1"/>
</dbReference>
<evidence type="ECO:0000256" key="6">
    <source>
        <dbReference type="ARBA" id="ARBA00022741"/>
    </source>
</evidence>
<dbReference type="PROSITE" id="PS00109">
    <property type="entry name" value="PROTEIN_KINASE_TYR"/>
    <property type="match status" value="1"/>
</dbReference>
<dbReference type="GO" id="GO:0004674">
    <property type="term" value="F:protein serine/threonine kinase activity"/>
    <property type="evidence" value="ECO:0007669"/>
    <property type="project" value="UniProtKB-KW"/>
</dbReference>
<keyword evidence="8" id="KW-0067">ATP-binding</keyword>
<proteinExistence type="inferred from homology"/>
<feature type="domain" description="Protein kinase" evidence="11">
    <location>
        <begin position="25"/>
        <end position="283"/>
    </location>
</feature>
<evidence type="ECO:0000256" key="1">
    <source>
        <dbReference type="ARBA" id="ARBA00010630"/>
    </source>
</evidence>
<keyword evidence="6" id="KW-0547">Nucleotide-binding</keyword>
<reference evidence="12 13" key="1">
    <citation type="submission" date="2015-07" db="EMBL/GenBank/DDBJ databases">
        <authorList>
            <person name="Cajimat M.N.B."/>
            <person name="Milazzo M.L."/>
            <person name="Fulhorst C.F."/>
        </authorList>
    </citation>
    <scope>NUCLEOTIDE SEQUENCE [LARGE SCALE GENOMIC DNA]</scope>
    <source>
        <strain evidence="12">Single colony</strain>
    </source>
</reference>
<dbReference type="Pfam" id="PF06293">
    <property type="entry name" value="Kdo"/>
    <property type="match status" value="1"/>
</dbReference>
<dbReference type="Gene3D" id="3.30.200.20">
    <property type="entry name" value="Phosphorylase Kinase, domain 1"/>
    <property type="match status" value="1"/>
</dbReference>
<dbReference type="GO" id="GO:0070525">
    <property type="term" value="P:tRNA threonylcarbamoyladenosine metabolic process"/>
    <property type="evidence" value="ECO:0007669"/>
    <property type="project" value="TreeGrafter"/>
</dbReference>
<evidence type="ECO:0000256" key="4">
    <source>
        <dbReference type="ARBA" id="ARBA00022679"/>
    </source>
</evidence>
<dbReference type="EC" id="2.7.11.1" evidence="2"/>
<keyword evidence="7 12" id="KW-0418">Kinase</keyword>
<dbReference type="GO" id="GO:0008033">
    <property type="term" value="P:tRNA processing"/>
    <property type="evidence" value="ECO:0007669"/>
    <property type="project" value="UniProtKB-KW"/>
</dbReference>
<keyword evidence="4" id="KW-0808">Transferase</keyword>
<dbReference type="AlphaFoldDB" id="A0A0K3C7F4"/>
<dbReference type="GO" id="GO:0005829">
    <property type="term" value="C:cytosol"/>
    <property type="evidence" value="ECO:0007669"/>
    <property type="project" value="TreeGrafter"/>
</dbReference>
<evidence type="ECO:0000256" key="2">
    <source>
        <dbReference type="ARBA" id="ARBA00012513"/>
    </source>
</evidence>
<dbReference type="PROSITE" id="PS50011">
    <property type="entry name" value="PROTEIN_KINASE_DOM"/>
    <property type="match status" value="1"/>
</dbReference>
<comment type="catalytic activity">
    <reaction evidence="10">
        <text>L-seryl-[protein] + ATP = O-phospho-L-seryl-[protein] + ADP + H(+)</text>
        <dbReference type="Rhea" id="RHEA:17989"/>
        <dbReference type="Rhea" id="RHEA-COMP:9863"/>
        <dbReference type="Rhea" id="RHEA-COMP:11604"/>
        <dbReference type="ChEBI" id="CHEBI:15378"/>
        <dbReference type="ChEBI" id="CHEBI:29999"/>
        <dbReference type="ChEBI" id="CHEBI:30616"/>
        <dbReference type="ChEBI" id="CHEBI:83421"/>
        <dbReference type="ChEBI" id="CHEBI:456216"/>
        <dbReference type="EC" id="2.7.11.1"/>
    </reaction>
</comment>
<keyword evidence="3" id="KW-0723">Serine/threonine-protein kinase</keyword>
<gene>
    <name evidence="12" type="primary">FGENESH: predicted gene_2.664</name>
    <name evidence="12" type="ORF">BN2166_0014950</name>
</gene>
<dbReference type="STRING" id="5286.A0A0K3C7F4"/>
<dbReference type="GO" id="GO:0005524">
    <property type="term" value="F:ATP binding"/>
    <property type="evidence" value="ECO:0007669"/>
    <property type="project" value="UniProtKB-KW"/>
</dbReference>
<dbReference type="GO" id="GO:0005634">
    <property type="term" value="C:nucleus"/>
    <property type="evidence" value="ECO:0007669"/>
    <property type="project" value="TreeGrafter"/>
</dbReference>
<keyword evidence="5" id="KW-0819">tRNA processing</keyword>
<evidence type="ECO:0000313" key="13">
    <source>
        <dbReference type="Proteomes" id="UP000199069"/>
    </source>
</evidence>
<evidence type="ECO:0000256" key="9">
    <source>
        <dbReference type="ARBA" id="ARBA00047899"/>
    </source>
</evidence>
<evidence type="ECO:0000259" key="11">
    <source>
        <dbReference type="PROSITE" id="PS50011"/>
    </source>
</evidence>
<evidence type="ECO:0000313" key="12">
    <source>
        <dbReference type="EMBL" id="CTR05634.1"/>
    </source>
</evidence>
<keyword evidence="13" id="KW-1185">Reference proteome</keyword>
<dbReference type="NCBIfam" id="TIGR03724">
    <property type="entry name" value="arch_bud32"/>
    <property type="match status" value="1"/>
</dbReference>
<dbReference type="InterPro" id="IPR022495">
    <property type="entry name" value="Bud32"/>
</dbReference>